<comment type="caution">
    <text evidence="3">The sequence shown here is derived from an EMBL/GenBank/DDBJ whole genome shotgun (WGS) entry which is preliminary data.</text>
</comment>
<evidence type="ECO:0000313" key="2">
    <source>
        <dbReference type="EMBL" id="TWX59597.1"/>
    </source>
</evidence>
<dbReference type="RefSeq" id="WP_146796705.1">
    <property type="nucleotide sequence ID" value="NZ_VOLP01000002.1"/>
</dbReference>
<keyword evidence="1" id="KW-1133">Transmembrane helix</keyword>
<dbReference type="EMBL" id="VOLR01000011">
    <property type="protein sequence ID" value="TWX59597.1"/>
    <property type="molecule type" value="Genomic_DNA"/>
</dbReference>
<dbReference type="Proteomes" id="UP000321917">
    <property type="component" value="Unassembled WGS sequence"/>
</dbReference>
<dbReference type="Pfam" id="PF04403">
    <property type="entry name" value="PqiA"/>
    <property type="match status" value="1"/>
</dbReference>
<dbReference type="AlphaFoldDB" id="A0A5C6QKT0"/>
<evidence type="ECO:0000256" key="1">
    <source>
        <dbReference type="SAM" id="Phobius"/>
    </source>
</evidence>
<dbReference type="InterPro" id="IPR007498">
    <property type="entry name" value="PqiA-like"/>
</dbReference>
<protein>
    <submittedName>
        <fullName evidence="3">Paraquat-inducible protein A</fullName>
    </submittedName>
</protein>
<evidence type="ECO:0000313" key="5">
    <source>
        <dbReference type="Proteomes" id="UP000321917"/>
    </source>
</evidence>
<feature type="transmembrane region" description="Helical" evidence="1">
    <location>
        <begin position="174"/>
        <end position="193"/>
    </location>
</feature>
<reference evidence="3 5" key="1">
    <citation type="submission" date="2019-07" db="EMBL/GenBank/DDBJ databases">
        <title>Genomes of sea-ice associated Colwellia species.</title>
        <authorList>
            <person name="Bowman J.P."/>
        </authorList>
    </citation>
    <scope>NUCLEOTIDE SEQUENCE [LARGE SCALE GENOMIC DNA]</scope>
    <source>
        <strain evidence="2 4">ACAM 607</strain>
        <strain evidence="3 5">IC036</strain>
    </source>
</reference>
<keyword evidence="1" id="KW-0472">Membrane</keyword>
<name>A0A5C6QKT0_9GAMM</name>
<feature type="transmembrane region" description="Helical" evidence="1">
    <location>
        <begin position="99"/>
        <end position="123"/>
    </location>
</feature>
<keyword evidence="4" id="KW-1185">Reference proteome</keyword>
<evidence type="ECO:0000313" key="4">
    <source>
        <dbReference type="Proteomes" id="UP000321525"/>
    </source>
</evidence>
<organism evidence="3 5">
    <name type="scientific">Colwellia hornerae</name>
    <dbReference type="NCBI Taxonomy" id="89402"/>
    <lineage>
        <taxon>Bacteria</taxon>
        <taxon>Pseudomonadati</taxon>
        <taxon>Pseudomonadota</taxon>
        <taxon>Gammaproteobacteria</taxon>
        <taxon>Alteromonadales</taxon>
        <taxon>Colwelliaceae</taxon>
        <taxon>Colwellia</taxon>
    </lineage>
</organism>
<dbReference type="OrthoDB" id="9807787at2"/>
<sequence>MKNHSVVNNMIACHQCDSLLPMPYLLEGQNALCGCCGAMLFSKKKDAINRTIAVAIAGLLLFFPATLLPIIGIGAAGLYNDASLVDCITLLIDSRNYVLAFAVFMFTIAIPVVRLITALYITWCIKFQQIKPSLLVFFRSYHVLDTWTMLHVFFLGVIVSMYKLSSLADMTIDGGLFSLILLLLCSTLMSVTIDQHSIWHELEKSLEQ</sequence>
<feature type="transmembrane region" description="Helical" evidence="1">
    <location>
        <begin position="144"/>
        <end position="162"/>
    </location>
</feature>
<gene>
    <name evidence="2" type="ORF">ESZ26_09120</name>
    <name evidence="3" type="ORF">ESZ27_05120</name>
</gene>
<accession>A0A5C6QKT0</accession>
<dbReference type="Proteomes" id="UP000321525">
    <property type="component" value="Unassembled WGS sequence"/>
</dbReference>
<evidence type="ECO:0000313" key="3">
    <source>
        <dbReference type="EMBL" id="TWX69323.1"/>
    </source>
</evidence>
<dbReference type="EMBL" id="VOLQ01000007">
    <property type="protein sequence ID" value="TWX69323.1"/>
    <property type="molecule type" value="Genomic_DNA"/>
</dbReference>
<keyword evidence="1" id="KW-0812">Transmembrane</keyword>
<feature type="transmembrane region" description="Helical" evidence="1">
    <location>
        <begin position="52"/>
        <end position="79"/>
    </location>
</feature>
<proteinExistence type="predicted"/>